<evidence type="ECO:0000256" key="5">
    <source>
        <dbReference type="ARBA" id="ARBA00022825"/>
    </source>
</evidence>
<protein>
    <submittedName>
        <fullName evidence="9">S8 family serine peptidase</fullName>
    </submittedName>
</protein>
<accession>A0ABY5IPS8</accession>
<dbReference type="InterPro" id="IPR036852">
    <property type="entry name" value="Peptidase_S8/S53_dom_sf"/>
</dbReference>
<gene>
    <name evidence="9" type="ORF">NOX80_11675</name>
</gene>
<sequence>MMKRFFTLLLVLTQGIVFSQEDAWVYFKDKPDSQHFLNNPLLMLSQRALNRRIAQNIALEDRDVPVYQPYVKQITDRIGITVMAKSKWLNALHIRGAEMSIKELSQLTCVERIDFANKSLNTDGGIVSAHKDNNKAVFTKLAAVQSDFQSQELTDTQIQMLNGHLLHQEGYTGNGKMIAVTDSGFVGVDTDDPFKRIRDNNKIKGSYNFVTRSENVYGVSDHGTMVLSTMAAHIENRFNGTAPDASYYLFTTEIKDVKNPIEESLWVEAAEKSDSLGVDIINASLGHYKFDNPAYDYTDQNMDGKTTFISRGAEMATKTGMIVVASAGDLGNSEWKFITAPADVAGVLSVGAVNSIKQRLNFSSYGPTSDGRLKPDVMALGFGVQVINGTEATDSKNGTSFSAPTVAGLIACLWQALPGKTNKEIVALVKESADRYQNPNNFYGYGIPDFYKAIEEQVLATHTYTLNEFKLYPNPTDALITIRTSGNKNTVFLLYNNVGQEIIRQQLTGLEETTVSMENLESGLYLYTIVSDERTFSGKIIKK</sequence>
<proteinExistence type="inferred from homology"/>
<dbReference type="PIRSF" id="PIRSF037903">
    <property type="entry name" value="Subtilisin_rel_GFO_2223"/>
    <property type="match status" value="1"/>
</dbReference>
<dbReference type="InterPro" id="IPR015500">
    <property type="entry name" value="Peptidase_S8_subtilisin-rel"/>
</dbReference>
<dbReference type="PANTHER" id="PTHR43806">
    <property type="entry name" value="PEPTIDASE S8"/>
    <property type="match status" value="1"/>
</dbReference>
<evidence type="ECO:0000259" key="7">
    <source>
        <dbReference type="Pfam" id="PF00082"/>
    </source>
</evidence>
<dbReference type="PROSITE" id="PS00138">
    <property type="entry name" value="SUBTILASE_SER"/>
    <property type="match status" value="1"/>
</dbReference>
<dbReference type="RefSeq" id="WP_256549965.1">
    <property type="nucleotide sequence ID" value="NZ_CP101751.1"/>
</dbReference>
<dbReference type="Pfam" id="PF18962">
    <property type="entry name" value="Por_Secre_tail"/>
    <property type="match status" value="1"/>
</dbReference>
<dbReference type="InterPro" id="IPR026444">
    <property type="entry name" value="Secre_tail"/>
</dbReference>
<keyword evidence="10" id="KW-1185">Reference proteome</keyword>
<dbReference type="InterPro" id="IPR050131">
    <property type="entry name" value="Peptidase_S8_subtilisin-like"/>
</dbReference>
<dbReference type="PANTHER" id="PTHR43806:SF67">
    <property type="entry name" value="EGF-LIKE DOMAIN-CONTAINING PROTEIN"/>
    <property type="match status" value="1"/>
</dbReference>
<dbReference type="Pfam" id="PF00082">
    <property type="entry name" value="Peptidase_S8"/>
    <property type="match status" value="1"/>
</dbReference>
<dbReference type="Gene3D" id="3.40.50.200">
    <property type="entry name" value="Peptidase S8/S53 domain"/>
    <property type="match status" value="1"/>
</dbReference>
<name>A0ABY5IPS8_9FLAO</name>
<evidence type="ECO:0000256" key="6">
    <source>
        <dbReference type="PROSITE-ProRule" id="PRU01240"/>
    </source>
</evidence>
<evidence type="ECO:0000256" key="4">
    <source>
        <dbReference type="ARBA" id="ARBA00022801"/>
    </source>
</evidence>
<feature type="active site" description="Charge relay system" evidence="6">
    <location>
        <position position="400"/>
    </location>
</feature>
<feature type="active site" description="Charge relay system" evidence="6">
    <location>
        <position position="182"/>
    </location>
</feature>
<comment type="similarity">
    <text evidence="1 6">Belongs to the peptidase S8 family.</text>
</comment>
<evidence type="ECO:0000313" key="9">
    <source>
        <dbReference type="EMBL" id="UUC44291.1"/>
    </source>
</evidence>
<dbReference type="CDD" id="cd07493">
    <property type="entry name" value="Peptidases_S8_9"/>
    <property type="match status" value="1"/>
</dbReference>
<dbReference type="InterPro" id="IPR023828">
    <property type="entry name" value="Peptidase_S8_Ser-AS"/>
</dbReference>
<keyword evidence="4 6" id="KW-0378">Hydrolase</keyword>
<feature type="active site" description="Charge relay system" evidence="6">
    <location>
        <position position="222"/>
    </location>
</feature>
<reference evidence="9" key="1">
    <citation type="submission" date="2022-07" db="EMBL/GenBank/DDBJ databases">
        <title>Isolation, identification, and degradation of a PFOSA degrading strain from sewage treatment plant.</title>
        <authorList>
            <person name="Zhang L."/>
            <person name="Huo Y."/>
        </authorList>
    </citation>
    <scope>NUCLEOTIDE SEQUENCE</scope>
    <source>
        <strain evidence="9">C1</strain>
    </source>
</reference>
<keyword evidence="2 6" id="KW-0645">Protease</keyword>
<keyword evidence="3" id="KW-0732">Signal</keyword>
<organism evidence="9 10">
    <name type="scientific">Flavobacterium cerinum</name>
    <dbReference type="NCBI Taxonomy" id="2502784"/>
    <lineage>
        <taxon>Bacteria</taxon>
        <taxon>Pseudomonadati</taxon>
        <taxon>Bacteroidota</taxon>
        <taxon>Flavobacteriia</taxon>
        <taxon>Flavobacteriales</taxon>
        <taxon>Flavobacteriaceae</taxon>
        <taxon>Flavobacterium</taxon>
    </lineage>
</organism>
<dbReference type="PRINTS" id="PR00723">
    <property type="entry name" value="SUBTILISIN"/>
</dbReference>
<dbReference type="SUPFAM" id="SSF52743">
    <property type="entry name" value="Subtilisin-like"/>
    <property type="match status" value="1"/>
</dbReference>
<evidence type="ECO:0000259" key="8">
    <source>
        <dbReference type="Pfam" id="PF18962"/>
    </source>
</evidence>
<dbReference type="PROSITE" id="PS51892">
    <property type="entry name" value="SUBTILASE"/>
    <property type="match status" value="1"/>
</dbReference>
<evidence type="ECO:0000256" key="3">
    <source>
        <dbReference type="ARBA" id="ARBA00022729"/>
    </source>
</evidence>
<evidence type="ECO:0000256" key="2">
    <source>
        <dbReference type="ARBA" id="ARBA00022670"/>
    </source>
</evidence>
<dbReference type="EMBL" id="CP101751">
    <property type="protein sequence ID" value="UUC44291.1"/>
    <property type="molecule type" value="Genomic_DNA"/>
</dbReference>
<keyword evidence="5 6" id="KW-0720">Serine protease</keyword>
<dbReference type="InterPro" id="IPR000209">
    <property type="entry name" value="Peptidase_S8/S53_dom"/>
</dbReference>
<dbReference type="InterPro" id="IPR017317">
    <property type="entry name" value="Pept_S8_subtilisin_bacteroid-2"/>
</dbReference>
<dbReference type="Proteomes" id="UP001059844">
    <property type="component" value="Chromosome"/>
</dbReference>
<evidence type="ECO:0000313" key="10">
    <source>
        <dbReference type="Proteomes" id="UP001059844"/>
    </source>
</evidence>
<evidence type="ECO:0000256" key="1">
    <source>
        <dbReference type="ARBA" id="ARBA00011073"/>
    </source>
</evidence>
<feature type="domain" description="Peptidase S8/S53" evidence="7">
    <location>
        <begin position="173"/>
        <end position="446"/>
    </location>
</feature>
<feature type="domain" description="Secretion system C-terminal sorting" evidence="8">
    <location>
        <begin position="471"/>
        <end position="541"/>
    </location>
</feature>
<dbReference type="NCBIfam" id="TIGR04183">
    <property type="entry name" value="Por_Secre_tail"/>
    <property type="match status" value="1"/>
</dbReference>